<proteinExistence type="predicted"/>
<dbReference type="EMBL" id="OU343031">
    <property type="protein sequence ID" value="CAG7603437.1"/>
    <property type="molecule type" value="Genomic_DNA"/>
</dbReference>
<sequence>MTLLIDDSAADAGSVVNSDQEGCRGELGKYNEPRCTQPVSSITPQREIL</sequence>
<protein>
    <submittedName>
        <fullName evidence="2">Uncharacterized protein</fullName>
    </submittedName>
</protein>
<evidence type="ECO:0000256" key="1">
    <source>
        <dbReference type="SAM" id="MobiDB-lite"/>
    </source>
</evidence>
<accession>A0A916JVA7</accession>
<dbReference type="Proteomes" id="UP000693996">
    <property type="component" value="Chromosome"/>
</dbReference>
<name>A0A916JVA7_9BURK</name>
<organism evidence="2 3">
    <name type="scientific">Candidatus Vallotiella hemipterorum</name>
    <dbReference type="NCBI Taxonomy" id="1177213"/>
    <lineage>
        <taxon>Bacteria</taxon>
        <taxon>Pseudomonadati</taxon>
        <taxon>Pseudomonadota</taxon>
        <taxon>Betaproteobacteria</taxon>
        <taxon>Burkholderiales</taxon>
        <taxon>Burkholderiaceae</taxon>
        <taxon>Candidatus Vallotiella</taxon>
    </lineage>
</organism>
<reference evidence="2" key="1">
    <citation type="submission" date="2021-06" db="EMBL/GenBank/DDBJ databases">
        <authorList>
            <person name="Szabo G."/>
        </authorList>
    </citation>
    <scope>NUCLEOTIDE SEQUENCE</scope>
    <source>
        <strain evidence="2">MYVALT</strain>
    </source>
</reference>
<feature type="region of interest" description="Disordered" evidence="1">
    <location>
        <begin position="1"/>
        <end position="29"/>
    </location>
</feature>
<evidence type="ECO:0000313" key="3">
    <source>
        <dbReference type="Proteomes" id="UP000693996"/>
    </source>
</evidence>
<keyword evidence="3" id="KW-1185">Reference proteome</keyword>
<dbReference type="KEGG" id="vtr:MYVALT_E_00330"/>
<dbReference type="AlphaFoldDB" id="A0A916JVA7"/>
<gene>
    <name evidence="2" type="ORF">MYVALT_E_00330</name>
</gene>
<evidence type="ECO:0000313" key="2">
    <source>
        <dbReference type="EMBL" id="CAG7603437.1"/>
    </source>
</evidence>
<dbReference type="RefSeq" id="WP_216797210.1">
    <property type="nucleotide sequence ID" value="NZ_OU343031.1"/>
</dbReference>